<dbReference type="Gene3D" id="1.10.10.10">
    <property type="entry name" value="Winged helix-like DNA-binding domain superfamily/Winged helix DNA-binding domain"/>
    <property type="match status" value="1"/>
</dbReference>
<feature type="domain" description="ANTAR" evidence="3">
    <location>
        <begin position="45"/>
        <end position="106"/>
    </location>
</feature>
<dbReference type="SMART" id="SM01012">
    <property type="entry name" value="ANTAR"/>
    <property type="match status" value="1"/>
</dbReference>
<evidence type="ECO:0000259" key="3">
    <source>
        <dbReference type="PROSITE" id="PS50921"/>
    </source>
</evidence>
<dbReference type="InterPro" id="IPR029016">
    <property type="entry name" value="GAF-like_dom_sf"/>
</dbReference>
<dbReference type="Proteomes" id="UP001324287">
    <property type="component" value="Chromosome"/>
</dbReference>
<dbReference type="PROSITE" id="PS50921">
    <property type="entry name" value="ANTAR"/>
    <property type="match status" value="1"/>
</dbReference>
<dbReference type="EMBL" id="CP141261">
    <property type="protein sequence ID" value="WRL66294.1"/>
    <property type="molecule type" value="Genomic_DNA"/>
</dbReference>
<protein>
    <submittedName>
        <fullName evidence="4">ANTAR domain-containing protein</fullName>
    </submittedName>
</protein>
<evidence type="ECO:0000313" key="4">
    <source>
        <dbReference type="EMBL" id="WRL66294.1"/>
    </source>
</evidence>
<keyword evidence="5" id="KW-1185">Reference proteome</keyword>
<keyword evidence="1" id="KW-0805">Transcription regulation</keyword>
<proteinExistence type="predicted"/>
<dbReference type="InterPro" id="IPR005561">
    <property type="entry name" value="ANTAR"/>
</dbReference>
<name>A0ABZ1B669_9ACTN</name>
<evidence type="ECO:0000256" key="2">
    <source>
        <dbReference type="ARBA" id="ARBA00023163"/>
    </source>
</evidence>
<organism evidence="4 5">
    <name type="scientific">Blastococcus brunescens</name>
    <dbReference type="NCBI Taxonomy" id="1564165"/>
    <lineage>
        <taxon>Bacteria</taxon>
        <taxon>Bacillati</taxon>
        <taxon>Actinomycetota</taxon>
        <taxon>Actinomycetes</taxon>
        <taxon>Geodermatophilales</taxon>
        <taxon>Geodermatophilaceae</taxon>
        <taxon>Blastococcus</taxon>
    </lineage>
</organism>
<dbReference type="SUPFAM" id="SSF52172">
    <property type="entry name" value="CheY-like"/>
    <property type="match status" value="1"/>
</dbReference>
<dbReference type="SUPFAM" id="SSF55781">
    <property type="entry name" value="GAF domain-like"/>
    <property type="match status" value="1"/>
</dbReference>
<dbReference type="Gene3D" id="3.30.450.40">
    <property type="match status" value="1"/>
</dbReference>
<dbReference type="RefSeq" id="WP_324277609.1">
    <property type="nucleotide sequence ID" value="NZ_CP141261.1"/>
</dbReference>
<dbReference type="InterPro" id="IPR036388">
    <property type="entry name" value="WH-like_DNA-bd_sf"/>
</dbReference>
<reference evidence="4 5" key="1">
    <citation type="submission" date="2023-12" db="EMBL/GenBank/DDBJ databases">
        <title>Blastococcus brunescens sp. nov., an actonobacterium isolated from sandstone collected in sahara desert.</title>
        <authorList>
            <person name="Gtari M."/>
            <person name="Ghodhbane F."/>
        </authorList>
    </citation>
    <scope>NUCLEOTIDE SEQUENCE [LARGE SCALE GENOMIC DNA]</scope>
    <source>
        <strain evidence="4 5">BMG 8361</strain>
    </source>
</reference>
<evidence type="ECO:0000313" key="5">
    <source>
        <dbReference type="Proteomes" id="UP001324287"/>
    </source>
</evidence>
<keyword evidence="2" id="KW-0804">Transcription</keyword>
<gene>
    <name evidence="4" type="ORF">U6N30_13060</name>
</gene>
<accession>A0ABZ1B669</accession>
<dbReference type="InterPro" id="IPR011006">
    <property type="entry name" value="CheY-like_superfamily"/>
</dbReference>
<dbReference type="Pfam" id="PF03861">
    <property type="entry name" value="ANTAR"/>
    <property type="match status" value="1"/>
</dbReference>
<evidence type="ECO:0000256" key="1">
    <source>
        <dbReference type="ARBA" id="ARBA00023015"/>
    </source>
</evidence>
<sequence>MGGDTCLGAIKVYAERPRVFDTHSEQLLSMFSTQAAVLVANVQAYDRAKRLTDGMREVIRDRDVVSMAKGFLMGRSNLDEASAMTVLLRQAGRDGMSVAAAARAVVESAARRRR</sequence>